<dbReference type="OrthoDB" id="3565171at2759"/>
<proteinExistence type="predicted"/>
<feature type="compositionally biased region" description="Acidic residues" evidence="2">
    <location>
        <begin position="73"/>
        <end position="82"/>
    </location>
</feature>
<dbReference type="AlphaFoldDB" id="A0A1L7WPV4"/>
<keyword evidence="4" id="KW-1185">Reference proteome</keyword>
<organism evidence="3 4">
    <name type="scientific">Phialocephala subalpina</name>
    <dbReference type="NCBI Taxonomy" id="576137"/>
    <lineage>
        <taxon>Eukaryota</taxon>
        <taxon>Fungi</taxon>
        <taxon>Dikarya</taxon>
        <taxon>Ascomycota</taxon>
        <taxon>Pezizomycotina</taxon>
        <taxon>Leotiomycetes</taxon>
        <taxon>Helotiales</taxon>
        <taxon>Mollisiaceae</taxon>
        <taxon>Phialocephala</taxon>
        <taxon>Phialocephala fortinii species complex</taxon>
    </lineage>
</organism>
<accession>A0A1L7WPV4</accession>
<dbReference type="EMBL" id="FJOG01000005">
    <property type="protein sequence ID" value="CZR54797.1"/>
    <property type="molecule type" value="Genomic_DNA"/>
</dbReference>
<dbReference type="Proteomes" id="UP000184330">
    <property type="component" value="Unassembled WGS sequence"/>
</dbReference>
<reference evidence="3 4" key="1">
    <citation type="submission" date="2016-03" db="EMBL/GenBank/DDBJ databases">
        <authorList>
            <person name="Ploux O."/>
        </authorList>
    </citation>
    <scope>NUCLEOTIDE SEQUENCE [LARGE SCALE GENOMIC DNA]</scope>
    <source>
        <strain evidence="3 4">UAMH 11012</strain>
    </source>
</reference>
<feature type="compositionally biased region" description="Basic and acidic residues" evidence="2">
    <location>
        <begin position="22"/>
        <end position="33"/>
    </location>
</feature>
<name>A0A1L7WPV4_9HELO</name>
<evidence type="ECO:0000313" key="3">
    <source>
        <dbReference type="EMBL" id="CZR54797.1"/>
    </source>
</evidence>
<feature type="coiled-coil region" evidence="1">
    <location>
        <begin position="155"/>
        <end position="288"/>
    </location>
</feature>
<evidence type="ECO:0000313" key="4">
    <source>
        <dbReference type="Proteomes" id="UP000184330"/>
    </source>
</evidence>
<gene>
    <name evidence="3" type="ORF">PAC_04681</name>
</gene>
<evidence type="ECO:0000256" key="1">
    <source>
        <dbReference type="SAM" id="Coils"/>
    </source>
</evidence>
<sequence length="593" mass="67495">MAKRKKTADRIGKTPSSKPKPSRHDEPKAKSQQEDSDSDAGSFMDDDTEDFLPTMWTGKTKKSTKDGRISLSEVEEEGESEDSSTSAGEVSIVDSVITSVAAMSIKAAAPAPVAKSAKSQFVQPSDDVEPIKSKTTLLSRLEVPSSFLLKPRSALEDLRAQVTSLKHQLEKKEKDLKASKQQIVAAKSELATFQKKNENIISRANTMSVEKSKLEYKCLQLQATIDKHTEVIECLETEHNEELKTQRKQAKKELRLEVAKTKKALSEVQQMTSEEKNQQSMITQLRKELADKTTGQRLLQTALQQAQEEELASRNRFAAMNFELADLKNELVGERELRNNEPSFEEQDLRRRYADMSNQLNQIKQNNTRSGDTIRKLKKENTGLRNELYIVQEDLRITEESENELRGYLSDKDFRIQDLEKEIEEQQPLVEVGAAIRLRFLEQARESVFDLDKSDVDKCLIQDGNIETHRANGDKDAALFKLNLGPEENYDDMEEIFKELYETSPFAYPCCTKKMSRLTDCEATLKTLKGVSDSKAANKRKEHGELSRRLINMHYVMSNHDFESSIGVRDLLEELEGLTDKIVNMDRPKYGRR</sequence>
<evidence type="ECO:0000256" key="2">
    <source>
        <dbReference type="SAM" id="MobiDB-lite"/>
    </source>
</evidence>
<feature type="region of interest" description="Disordered" evidence="2">
    <location>
        <begin position="1"/>
        <end position="90"/>
    </location>
</feature>
<keyword evidence="1" id="KW-0175">Coiled coil</keyword>
<protein>
    <submittedName>
        <fullName evidence="3">Uncharacterized protein</fullName>
    </submittedName>
</protein>
<feature type="compositionally biased region" description="Acidic residues" evidence="2">
    <location>
        <begin position="34"/>
        <end position="50"/>
    </location>
</feature>
<feature type="coiled-coil region" evidence="1">
    <location>
        <begin position="346"/>
        <end position="394"/>
    </location>
</feature>